<keyword evidence="2" id="KW-1185">Reference proteome</keyword>
<evidence type="ECO:0008006" key="3">
    <source>
        <dbReference type="Google" id="ProtNLM"/>
    </source>
</evidence>
<sequence length="108" mass="11397">MPLVRQAVELGADIIKADPCDDVTEYHRVIEIASGVPVLVRGGGRAGDREIIGRTVELMKQGASGIVYGRNVIQHPNPAGMTAALMAVVHEGASAEEALAILERGDVR</sequence>
<dbReference type="PANTHER" id="PTHR47916:SF1">
    <property type="entry name" value="3-HYDROXY-5-PHOSPHONOOXYPENTANE-2,4-DIONE THIOLASE"/>
    <property type="match status" value="1"/>
</dbReference>
<dbReference type="InterPro" id="IPR050456">
    <property type="entry name" value="DeoC/FbaB_aldolase"/>
</dbReference>
<name>A0ABQ4N1X4_9BACL</name>
<evidence type="ECO:0000313" key="1">
    <source>
        <dbReference type="EMBL" id="GIQ62183.1"/>
    </source>
</evidence>
<dbReference type="InterPro" id="IPR002915">
    <property type="entry name" value="DeoC/FbaB/LacD_aldolase"/>
</dbReference>
<dbReference type="Pfam" id="PF01791">
    <property type="entry name" value="DeoC"/>
    <property type="match status" value="1"/>
</dbReference>
<dbReference type="Gene3D" id="3.20.20.70">
    <property type="entry name" value="Aldolase class I"/>
    <property type="match status" value="1"/>
</dbReference>
<gene>
    <name evidence="1" type="ORF">PACILC2_07510</name>
</gene>
<organism evidence="1 2">
    <name type="scientific">Paenibacillus cisolokensis</name>
    <dbReference type="NCBI Taxonomy" id="1658519"/>
    <lineage>
        <taxon>Bacteria</taxon>
        <taxon>Bacillati</taxon>
        <taxon>Bacillota</taxon>
        <taxon>Bacilli</taxon>
        <taxon>Bacillales</taxon>
        <taxon>Paenibacillaceae</taxon>
        <taxon>Paenibacillus</taxon>
    </lineage>
</organism>
<dbReference type="RefSeq" id="WP_372447035.1">
    <property type="nucleotide sequence ID" value="NZ_BOVJ01000023.1"/>
</dbReference>
<accession>A0ABQ4N1X4</accession>
<dbReference type="PANTHER" id="PTHR47916">
    <property type="entry name" value="FRUCTOSE-BISPHOSPHATE ALDOLASE CLASS 1"/>
    <property type="match status" value="1"/>
</dbReference>
<dbReference type="SUPFAM" id="SSF51569">
    <property type="entry name" value="Aldolase"/>
    <property type="match status" value="1"/>
</dbReference>
<evidence type="ECO:0000313" key="2">
    <source>
        <dbReference type="Proteomes" id="UP000680304"/>
    </source>
</evidence>
<reference evidence="1 2" key="1">
    <citation type="submission" date="2021-04" db="EMBL/GenBank/DDBJ databases">
        <title>Draft genome sequence of Paenibacillus cisolokensis, LC2-13A.</title>
        <authorList>
            <person name="Uke A."/>
            <person name="Chhe C."/>
            <person name="Baramee S."/>
            <person name="Kosugi A."/>
        </authorList>
    </citation>
    <scope>NUCLEOTIDE SEQUENCE [LARGE SCALE GENOMIC DNA]</scope>
    <source>
        <strain evidence="1 2">LC2-13A</strain>
    </source>
</reference>
<protein>
    <recommendedName>
        <fullName evidence="3">Aldolase</fullName>
    </recommendedName>
</protein>
<proteinExistence type="predicted"/>
<dbReference type="EMBL" id="BOVJ01000023">
    <property type="protein sequence ID" value="GIQ62183.1"/>
    <property type="molecule type" value="Genomic_DNA"/>
</dbReference>
<comment type="caution">
    <text evidence="1">The sequence shown here is derived from an EMBL/GenBank/DDBJ whole genome shotgun (WGS) entry which is preliminary data.</text>
</comment>
<dbReference type="InterPro" id="IPR013785">
    <property type="entry name" value="Aldolase_TIM"/>
</dbReference>
<dbReference type="Proteomes" id="UP000680304">
    <property type="component" value="Unassembled WGS sequence"/>
</dbReference>